<dbReference type="Gene3D" id="3.40.50.2000">
    <property type="entry name" value="Glycogen Phosphorylase B"/>
    <property type="match status" value="2"/>
</dbReference>
<dbReference type="RefSeq" id="WP_157564958.1">
    <property type="nucleotide sequence ID" value="NZ_WPIK01000004.1"/>
</dbReference>
<comment type="caution">
    <text evidence="4">The sequence shown here is derived from an EMBL/GenBank/DDBJ whole genome shotgun (WGS) entry which is preliminary data.</text>
</comment>
<sequence>MNLQPLKIGFDAKRAFLNKTGLGNYSRSAIYALAVYFPENEYYLYTPKVGTEISPDFLPDLNNTRTKLPAANLFKSFWRSKSIVKDLKRDGIQLYHGLSQELPFGIKNWDIKTVVTIHDLIYLKYPEYFSFINRKIYEWKARTACKNANLIIAVSEQTKADLVAAFNLSPQKIKVVYQGCGPIFRQQKNDAVKEAVKAKYQLPGKFILNVGTIETRKNLLLVAKALKNIPEEVSLVVVGRQTKYAKQVKNYLVKEALQNRVLFLTNVPFEDLTTIYQMAKVFVYPSRYEGFGIPIVEALCSGTPVIAATGSCLEEAGGPNSIYVDPDDAISLAKQINLILQDNQLQSKMKTKGLKYAKQFEEKNIAQNLMNVYQQALNYA</sequence>
<reference evidence="4 5" key="1">
    <citation type="submission" date="2019-12" db="EMBL/GenBank/DDBJ databases">
        <title>Mucilaginibacter sp. HMF7410 genome sequencing and assembly.</title>
        <authorList>
            <person name="Kang H."/>
            <person name="Cha I."/>
            <person name="Kim H."/>
            <person name="Joh K."/>
        </authorList>
    </citation>
    <scope>NUCLEOTIDE SEQUENCE [LARGE SCALE GENOMIC DNA]</scope>
    <source>
        <strain evidence="4 5">HMF7410</strain>
    </source>
</reference>
<keyword evidence="5" id="KW-1185">Reference proteome</keyword>
<evidence type="ECO:0000259" key="2">
    <source>
        <dbReference type="Pfam" id="PF00534"/>
    </source>
</evidence>
<name>A0A7K1SVB6_9SPHI</name>
<dbReference type="Proteomes" id="UP000462014">
    <property type="component" value="Unassembled WGS sequence"/>
</dbReference>
<dbReference type="CDD" id="cd03809">
    <property type="entry name" value="GT4_MtfB-like"/>
    <property type="match status" value="1"/>
</dbReference>
<evidence type="ECO:0000313" key="4">
    <source>
        <dbReference type="EMBL" id="MVN20990.1"/>
    </source>
</evidence>
<gene>
    <name evidence="4" type="ORF">GO621_05495</name>
</gene>
<dbReference type="InterPro" id="IPR001296">
    <property type="entry name" value="Glyco_trans_1"/>
</dbReference>
<evidence type="ECO:0000259" key="3">
    <source>
        <dbReference type="Pfam" id="PF13439"/>
    </source>
</evidence>
<feature type="domain" description="Glycosyl transferase family 1" evidence="2">
    <location>
        <begin position="203"/>
        <end position="353"/>
    </location>
</feature>
<feature type="domain" description="Glycosyltransferase subfamily 4-like N-terminal" evidence="3">
    <location>
        <begin position="40"/>
        <end position="179"/>
    </location>
</feature>
<dbReference type="InterPro" id="IPR028098">
    <property type="entry name" value="Glyco_trans_4-like_N"/>
</dbReference>
<dbReference type="GO" id="GO:0016757">
    <property type="term" value="F:glycosyltransferase activity"/>
    <property type="evidence" value="ECO:0007669"/>
    <property type="project" value="InterPro"/>
</dbReference>
<accession>A0A7K1SVB6</accession>
<dbReference type="AlphaFoldDB" id="A0A7K1SVB6"/>
<evidence type="ECO:0000256" key="1">
    <source>
        <dbReference type="ARBA" id="ARBA00022679"/>
    </source>
</evidence>
<proteinExistence type="predicted"/>
<dbReference type="PANTHER" id="PTHR46401:SF2">
    <property type="entry name" value="GLYCOSYLTRANSFERASE WBBK-RELATED"/>
    <property type="match status" value="1"/>
</dbReference>
<keyword evidence="1 4" id="KW-0808">Transferase</keyword>
<dbReference type="EMBL" id="WPIK01000004">
    <property type="protein sequence ID" value="MVN20990.1"/>
    <property type="molecule type" value="Genomic_DNA"/>
</dbReference>
<protein>
    <submittedName>
        <fullName evidence="4">Glycosyltransferase</fullName>
    </submittedName>
</protein>
<organism evidence="4 5">
    <name type="scientific">Mucilaginibacter arboris</name>
    <dbReference type="NCBI Taxonomy" id="2682090"/>
    <lineage>
        <taxon>Bacteria</taxon>
        <taxon>Pseudomonadati</taxon>
        <taxon>Bacteroidota</taxon>
        <taxon>Sphingobacteriia</taxon>
        <taxon>Sphingobacteriales</taxon>
        <taxon>Sphingobacteriaceae</taxon>
        <taxon>Mucilaginibacter</taxon>
    </lineage>
</organism>
<dbReference type="PANTHER" id="PTHR46401">
    <property type="entry name" value="GLYCOSYLTRANSFERASE WBBK-RELATED"/>
    <property type="match status" value="1"/>
</dbReference>
<dbReference type="Pfam" id="PF00534">
    <property type="entry name" value="Glycos_transf_1"/>
    <property type="match status" value="1"/>
</dbReference>
<dbReference type="Pfam" id="PF13439">
    <property type="entry name" value="Glyco_transf_4"/>
    <property type="match status" value="1"/>
</dbReference>
<evidence type="ECO:0000313" key="5">
    <source>
        <dbReference type="Proteomes" id="UP000462014"/>
    </source>
</evidence>
<dbReference type="SUPFAM" id="SSF53756">
    <property type="entry name" value="UDP-Glycosyltransferase/glycogen phosphorylase"/>
    <property type="match status" value="1"/>
</dbReference>